<dbReference type="CDD" id="cd03811">
    <property type="entry name" value="GT4_GT28_WabH-like"/>
    <property type="match status" value="1"/>
</dbReference>
<proteinExistence type="predicted"/>
<feature type="domain" description="Glycosyltransferase subfamily 4-like N-terminal" evidence="4">
    <location>
        <begin position="2"/>
        <end position="166"/>
    </location>
</feature>
<dbReference type="AlphaFoldDB" id="A0A956ND98"/>
<dbReference type="SUPFAM" id="SSF53756">
    <property type="entry name" value="UDP-Glycosyltransferase/glycogen phosphorylase"/>
    <property type="match status" value="1"/>
</dbReference>
<protein>
    <submittedName>
        <fullName evidence="5">Glycosyltransferase</fullName>
    </submittedName>
</protein>
<organism evidence="5 6">
    <name type="scientific">Eiseniibacteriota bacterium</name>
    <dbReference type="NCBI Taxonomy" id="2212470"/>
    <lineage>
        <taxon>Bacteria</taxon>
        <taxon>Candidatus Eiseniibacteriota</taxon>
    </lineage>
</organism>
<dbReference type="Gene3D" id="3.40.50.2000">
    <property type="entry name" value="Glycogen Phosphorylase B"/>
    <property type="match status" value="2"/>
</dbReference>
<dbReference type="Pfam" id="PF13692">
    <property type="entry name" value="Glyco_trans_1_4"/>
    <property type="match status" value="1"/>
</dbReference>
<feature type="region of interest" description="Disordered" evidence="3">
    <location>
        <begin position="359"/>
        <end position="378"/>
    </location>
</feature>
<evidence type="ECO:0000259" key="4">
    <source>
        <dbReference type="Pfam" id="PF13439"/>
    </source>
</evidence>
<dbReference type="InterPro" id="IPR028098">
    <property type="entry name" value="Glyco_trans_4-like_N"/>
</dbReference>
<evidence type="ECO:0000256" key="2">
    <source>
        <dbReference type="ARBA" id="ARBA00022679"/>
    </source>
</evidence>
<reference evidence="5" key="2">
    <citation type="journal article" date="2021" name="Microbiome">
        <title>Successional dynamics and alternative stable states in a saline activated sludge microbial community over 9 years.</title>
        <authorList>
            <person name="Wang Y."/>
            <person name="Ye J."/>
            <person name="Ju F."/>
            <person name="Liu L."/>
            <person name="Boyd J.A."/>
            <person name="Deng Y."/>
            <person name="Parks D.H."/>
            <person name="Jiang X."/>
            <person name="Yin X."/>
            <person name="Woodcroft B.J."/>
            <person name="Tyson G.W."/>
            <person name="Hugenholtz P."/>
            <person name="Polz M.F."/>
            <person name="Zhang T."/>
        </authorList>
    </citation>
    <scope>NUCLEOTIDE SEQUENCE</scope>
    <source>
        <strain evidence="5">HKST-UBA02</strain>
    </source>
</reference>
<evidence type="ECO:0000256" key="3">
    <source>
        <dbReference type="SAM" id="MobiDB-lite"/>
    </source>
</evidence>
<reference evidence="5" key="1">
    <citation type="submission" date="2020-04" db="EMBL/GenBank/DDBJ databases">
        <authorList>
            <person name="Zhang T."/>
        </authorList>
    </citation>
    <scope>NUCLEOTIDE SEQUENCE</scope>
    <source>
        <strain evidence="5">HKST-UBA02</strain>
    </source>
</reference>
<dbReference type="Pfam" id="PF13439">
    <property type="entry name" value="Glyco_transf_4"/>
    <property type="match status" value="1"/>
</dbReference>
<evidence type="ECO:0000256" key="1">
    <source>
        <dbReference type="ARBA" id="ARBA00022676"/>
    </source>
</evidence>
<accession>A0A956ND98</accession>
<dbReference type="EMBL" id="JAGQHS010000032">
    <property type="protein sequence ID" value="MCA9755778.1"/>
    <property type="molecule type" value="Genomic_DNA"/>
</dbReference>
<dbReference type="Proteomes" id="UP000739538">
    <property type="component" value="Unassembled WGS sequence"/>
</dbReference>
<evidence type="ECO:0000313" key="6">
    <source>
        <dbReference type="Proteomes" id="UP000739538"/>
    </source>
</evidence>
<evidence type="ECO:0000313" key="5">
    <source>
        <dbReference type="EMBL" id="MCA9755778.1"/>
    </source>
</evidence>
<dbReference type="PANTHER" id="PTHR12526">
    <property type="entry name" value="GLYCOSYLTRANSFERASE"/>
    <property type="match status" value="1"/>
</dbReference>
<comment type="caution">
    <text evidence="5">The sequence shown here is derived from an EMBL/GenBank/DDBJ whole genome shotgun (WGS) entry which is preliminary data.</text>
</comment>
<keyword evidence="2" id="KW-0808">Transferase</keyword>
<dbReference type="PANTHER" id="PTHR12526:SF510">
    <property type="entry name" value="D-INOSITOL 3-PHOSPHATE GLYCOSYLTRANSFERASE"/>
    <property type="match status" value="1"/>
</dbReference>
<name>A0A956ND98_UNCEI</name>
<keyword evidence="1" id="KW-0328">Glycosyltransferase</keyword>
<sequence length="378" mass="41316">MGEHMNALADVLGRGGHRLLLAFPRERSWFSQARDHGAEVIELPSIENPLRSGFRAEIDRVVAERSVDLLHAHFSYALPVALAFRSPRQWLGRQPRLPMVYHWHNPPKALQAQGVRTFPGGTLQTAIARWGDRVIDRHVAVSSEIAELLVSHRWTAKTKVTHLPNGLGRKPADPVPFRAQPSPLVIGTVANFREQKDHATLLKAMALVIEDGVDVQLRLVGDGATRPEMEALAANLGIQSRVEFLGSSTDPAPILRSLDVFVLSTHFEGNPLALLEAMSHGLPIIATDVASVRDVLSSPSLGRRVPPRDPGALAEAIRELVANPDARRSLAEAAWTHSRSLLSVEDWAVRMMDLFESTAEGVHRTPTSGSSVAADVPK</sequence>
<dbReference type="GO" id="GO:0016757">
    <property type="term" value="F:glycosyltransferase activity"/>
    <property type="evidence" value="ECO:0007669"/>
    <property type="project" value="UniProtKB-KW"/>
</dbReference>
<gene>
    <name evidence="5" type="ORF">KDA27_08255</name>
</gene>